<dbReference type="PATRIC" id="fig|1379870.5.peg.1861"/>
<protein>
    <submittedName>
        <fullName evidence="1">Uncharacterized protein</fullName>
    </submittedName>
</protein>
<dbReference type="EMBL" id="CP010429">
    <property type="protein sequence ID" value="AKD54939.1"/>
    <property type="molecule type" value="Genomic_DNA"/>
</dbReference>
<keyword evidence="2" id="KW-1185">Reference proteome</keyword>
<evidence type="ECO:0000313" key="1">
    <source>
        <dbReference type="EMBL" id="AKD54939.1"/>
    </source>
</evidence>
<sequence>MNEKRVWGVLGVGLNYDTQSIHPEDLTEVEENKKRHPHRFWRAVFLCENYNVASKYLTIKDYFGEFRVLNEAFHPIGEQPLFDFGEYVRLKKKPDKLRKVLQINTHSHSKIDDLVYHVEVENGDYWRFYWFYTQLEKV</sequence>
<gene>
    <name evidence="1" type="ORF">SD10_08515</name>
</gene>
<organism evidence="1 2">
    <name type="scientific">Spirosoma radiotolerans</name>
    <dbReference type="NCBI Taxonomy" id="1379870"/>
    <lineage>
        <taxon>Bacteria</taxon>
        <taxon>Pseudomonadati</taxon>
        <taxon>Bacteroidota</taxon>
        <taxon>Cytophagia</taxon>
        <taxon>Cytophagales</taxon>
        <taxon>Cytophagaceae</taxon>
        <taxon>Spirosoma</taxon>
    </lineage>
</organism>
<reference evidence="1 2" key="1">
    <citation type="journal article" date="2014" name="Curr. Microbiol.">
        <title>Spirosoma radiotolerans sp. nov., a gamma-radiation-resistant bacterium isolated from gamma ray-irradiated soil.</title>
        <authorList>
            <person name="Lee J.J."/>
            <person name="Srinivasan S."/>
            <person name="Lim S."/>
            <person name="Joe M."/>
            <person name="Im S."/>
            <person name="Bae S.I."/>
            <person name="Park K.R."/>
            <person name="Han J.H."/>
            <person name="Park S.H."/>
            <person name="Joo B.M."/>
            <person name="Park S.J."/>
            <person name="Kim M.K."/>
        </authorList>
    </citation>
    <scope>NUCLEOTIDE SEQUENCE [LARGE SCALE GENOMIC DNA]</scope>
    <source>
        <strain evidence="1 2">DG5A</strain>
    </source>
</reference>
<dbReference type="AlphaFoldDB" id="A0A0E3ZTF3"/>
<proteinExistence type="predicted"/>
<dbReference type="KEGG" id="srd:SD10_08515"/>
<dbReference type="Proteomes" id="UP000033054">
    <property type="component" value="Chromosome"/>
</dbReference>
<dbReference type="HOGENOM" id="CLU_1853963_0_0_10"/>
<accession>A0A0E3ZTF3</accession>
<evidence type="ECO:0000313" key="2">
    <source>
        <dbReference type="Proteomes" id="UP000033054"/>
    </source>
</evidence>
<name>A0A0E3ZTF3_9BACT</name>